<organism evidence="2 3">
    <name type="scientific">Adhaeribacter arboris</name>
    <dbReference type="NCBI Taxonomy" id="2072846"/>
    <lineage>
        <taxon>Bacteria</taxon>
        <taxon>Pseudomonadati</taxon>
        <taxon>Bacteroidota</taxon>
        <taxon>Cytophagia</taxon>
        <taxon>Cytophagales</taxon>
        <taxon>Hymenobacteraceae</taxon>
        <taxon>Adhaeribacter</taxon>
    </lineage>
</organism>
<keyword evidence="3" id="KW-1185">Reference proteome</keyword>
<evidence type="ECO:0000256" key="1">
    <source>
        <dbReference type="SAM" id="MobiDB-lite"/>
    </source>
</evidence>
<dbReference type="SUPFAM" id="SSF47781">
    <property type="entry name" value="RuvA domain 2-like"/>
    <property type="match status" value="3"/>
</dbReference>
<proteinExistence type="predicted"/>
<dbReference type="PANTHER" id="PTHR21180">
    <property type="entry name" value="ENDONUCLEASE/EXONUCLEASE/PHOSPHATASE FAMILY DOMAIN-CONTAINING PROTEIN 1"/>
    <property type="match status" value="1"/>
</dbReference>
<feature type="compositionally biased region" description="Polar residues" evidence="1">
    <location>
        <begin position="161"/>
        <end position="172"/>
    </location>
</feature>
<dbReference type="Proteomes" id="UP000240357">
    <property type="component" value="Unassembled WGS sequence"/>
</dbReference>
<evidence type="ECO:0000313" key="3">
    <source>
        <dbReference type="Proteomes" id="UP000240357"/>
    </source>
</evidence>
<evidence type="ECO:0000313" key="2">
    <source>
        <dbReference type="EMBL" id="PSR56408.1"/>
    </source>
</evidence>
<reference evidence="2 3" key="1">
    <citation type="submission" date="2018-03" db="EMBL/GenBank/DDBJ databases">
        <title>Adhaeribacter sp. HMF7605 Genome sequencing and assembly.</title>
        <authorList>
            <person name="Kang H."/>
            <person name="Kang J."/>
            <person name="Cha I."/>
            <person name="Kim H."/>
            <person name="Joh K."/>
        </authorList>
    </citation>
    <scope>NUCLEOTIDE SEQUENCE [LARGE SCALE GENOMIC DNA]</scope>
    <source>
        <strain evidence="2 3">HMF7605</strain>
    </source>
</reference>
<sequence length="323" mass="37413">MNWLMKSFKRWIRNYFHFNQRETNGFIFLLLVLALVAVLPYLWKTTNATYDPGPDRQILDSLAAQLKTSPYQPYGPKKQIASAKPIPAELLHPFDPNKLNQKQWEQLGLPAFVAKRLLTYRDKAHGFTYKEQIQRVYGFPPELYAQLEPYINLPVTNNSRSYANTESKNEPSYSKYPENTKPRYTRKSNFLAPFDINAADTIQLKKLRGIGSKLAARIIKFRDKLGGFENLEQLREVYGLPPEMVDSLRKYSFVDKSFQANKVNVNAATLAQLQQHPYLGYKLARHIVAYRTQHGPFSSLDDLRNIKTLDEATYQKIKPYLAL</sequence>
<dbReference type="Gene3D" id="1.10.150.280">
    <property type="entry name" value="AF1531-like domain"/>
    <property type="match status" value="2"/>
</dbReference>
<feature type="region of interest" description="Disordered" evidence="1">
    <location>
        <begin position="161"/>
        <end position="180"/>
    </location>
</feature>
<dbReference type="InterPro" id="IPR010994">
    <property type="entry name" value="RuvA_2-like"/>
</dbReference>
<dbReference type="PANTHER" id="PTHR21180:SF32">
    <property type="entry name" value="ENDONUCLEASE_EXONUCLEASE_PHOSPHATASE FAMILY DOMAIN-CONTAINING PROTEIN 1"/>
    <property type="match status" value="1"/>
</dbReference>
<comment type="caution">
    <text evidence="2">The sequence shown here is derived from an EMBL/GenBank/DDBJ whole genome shotgun (WGS) entry which is preliminary data.</text>
</comment>
<protein>
    <submittedName>
        <fullName evidence="2">DNA uptake-like protein</fullName>
    </submittedName>
</protein>
<name>A0A2T2YLM0_9BACT</name>
<dbReference type="InterPro" id="IPR051675">
    <property type="entry name" value="Endo/Exo/Phosphatase_dom_1"/>
</dbReference>
<gene>
    <name evidence="2" type="ORF">AHMF7605_24365</name>
</gene>
<dbReference type="EMBL" id="PYFT01000001">
    <property type="protein sequence ID" value="PSR56408.1"/>
    <property type="molecule type" value="Genomic_DNA"/>
</dbReference>
<accession>A0A2T2YLM0</accession>
<dbReference type="AlphaFoldDB" id="A0A2T2YLM0"/>
<dbReference type="Pfam" id="PF12836">
    <property type="entry name" value="HHH_3"/>
    <property type="match status" value="2"/>
</dbReference>